<name>A0ABR2S963_9ROSI</name>
<comment type="caution">
    <text evidence="2">The sequence shown here is derived from an EMBL/GenBank/DDBJ whole genome shotgun (WGS) entry which is preliminary data.</text>
</comment>
<organism evidence="2 3">
    <name type="scientific">Hibiscus sabdariffa</name>
    <name type="common">roselle</name>
    <dbReference type="NCBI Taxonomy" id="183260"/>
    <lineage>
        <taxon>Eukaryota</taxon>
        <taxon>Viridiplantae</taxon>
        <taxon>Streptophyta</taxon>
        <taxon>Embryophyta</taxon>
        <taxon>Tracheophyta</taxon>
        <taxon>Spermatophyta</taxon>
        <taxon>Magnoliopsida</taxon>
        <taxon>eudicotyledons</taxon>
        <taxon>Gunneridae</taxon>
        <taxon>Pentapetalae</taxon>
        <taxon>rosids</taxon>
        <taxon>malvids</taxon>
        <taxon>Malvales</taxon>
        <taxon>Malvaceae</taxon>
        <taxon>Malvoideae</taxon>
        <taxon>Hibiscus</taxon>
    </lineage>
</organism>
<keyword evidence="1" id="KW-0472">Membrane</keyword>
<evidence type="ECO:0000313" key="2">
    <source>
        <dbReference type="EMBL" id="KAK9021578.1"/>
    </source>
</evidence>
<reference evidence="2 3" key="1">
    <citation type="journal article" date="2024" name="G3 (Bethesda)">
        <title>Genome assembly of Hibiscus sabdariffa L. provides insights into metabolisms of medicinal natural products.</title>
        <authorList>
            <person name="Kim T."/>
        </authorList>
    </citation>
    <scope>NUCLEOTIDE SEQUENCE [LARGE SCALE GENOMIC DNA]</scope>
    <source>
        <strain evidence="2">TK-2024</strain>
        <tissue evidence="2">Old leaves</tissue>
    </source>
</reference>
<protein>
    <submittedName>
        <fullName evidence="2">Uncharacterized protein</fullName>
    </submittedName>
</protein>
<dbReference type="Proteomes" id="UP001396334">
    <property type="component" value="Unassembled WGS sequence"/>
</dbReference>
<evidence type="ECO:0000256" key="1">
    <source>
        <dbReference type="SAM" id="Phobius"/>
    </source>
</evidence>
<keyword evidence="1" id="KW-1133">Transmembrane helix</keyword>
<dbReference type="EMBL" id="JBBPBN010000016">
    <property type="protein sequence ID" value="KAK9021578.1"/>
    <property type="molecule type" value="Genomic_DNA"/>
</dbReference>
<feature type="transmembrane region" description="Helical" evidence="1">
    <location>
        <begin position="12"/>
        <end position="33"/>
    </location>
</feature>
<accession>A0ABR2S963</accession>
<keyword evidence="1" id="KW-0812">Transmembrane</keyword>
<sequence>MREKVSGVSHRLCLSVIFMTLVEDVLGMILLLLNLRLLLVGYWITGLATQRKELDMLVLRIKEQLVTGTYSYRLCTTYHTSERRVFPHFSFPFNL</sequence>
<gene>
    <name evidence="2" type="ORF">V6N11_011561</name>
</gene>
<proteinExistence type="predicted"/>
<evidence type="ECO:0000313" key="3">
    <source>
        <dbReference type="Proteomes" id="UP001396334"/>
    </source>
</evidence>
<keyword evidence="3" id="KW-1185">Reference proteome</keyword>